<dbReference type="EMBL" id="LR134265">
    <property type="protein sequence ID" value="VED64654.1"/>
    <property type="molecule type" value="Genomic_DNA"/>
</dbReference>
<keyword evidence="1" id="KW-1133">Transmembrane helix</keyword>
<proteinExistence type="predicted"/>
<gene>
    <name evidence="2" type="ORF">NCTC8184_00628</name>
</gene>
<sequence length="102" mass="11617">MLFQSKINYPKKSSIITQITLWYSSFIFILVIGVLIGSFFISKSIAENKSEKNLEAKAVQMSQALAKDHRYEAFEDGIFYSVYDQNGKVIYSGFPKGFRPST</sequence>
<reference evidence="2 3" key="1">
    <citation type="submission" date="2018-12" db="EMBL/GenBank/DDBJ databases">
        <authorList>
            <consortium name="Pathogen Informatics"/>
        </authorList>
    </citation>
    <scope>NUCLEOTIDE SEQUENCE [LARGE SCALE GENOMIC DNA]</scope>
    <source>
        <strain evidence="2 3">NCTC8184</strain>
    </source>
</reference>
<name>A0AB38VK40_STRAG</name>
<evidence type="ECO:0000313" key="3">
    <source>
        <dbReference type="Proteomes" id="UP000268870"/>
    </source>
</evidence>
<feature type="transmembrane region" description="Helical" evidence="1">
    <location>
        <begin position="21"/>
        <end position="41"/>
    </location>
</feature>
<keyword evidence="1" id="KW-0472">Membrane</keyword>
<dbReference type="AlphaFoldDB" id="A0AB38VK40"/>
<accession>A0AB38VK40</accession>
<organism evidence="2 3">
    <name type="scientific">Streptococcus agalactiae</name>
    <dbReference type="NCBI Taxonomy" id="1311"/>
    <lineage>
        <taxon>Bacteria</taxon>
        <taxon>Bacillati</taxon>
        <taxon>Bacillota</taxon>
        <taxon>Bacilli</taxon>
        <taxon>Lactobacillales</taxon>
        <taxon>Streptococcaceae</taxon>
        <taxon>Streptococcus</taxon>
    </lineage>
</organism>
<evidence type="ECO:0000313" key="2">
    <source>
        <dbReference type="EMBL" id="VED64654.1"/>
    </source>
</evidence>
<keyword evidence="1" id="KW-0812">Transmembrane</keyword>
<evidence type="ECO:0000256" key="1">
    <source>
        <dbReference type="SAM" id="Phobius"/>
    </source>
</evidence>
<protein>
    <submittedName>
        <fullName evidence="2">Sensor protein basS/pmrB</fullName>
    </submittedName>
</protein>
<dbReference type="Proteomes" id="UP000268870">
    <property type="component" value="Chromosome"/>
</dbReference>